<comment type="caution">
    <text evidence="12">The sequence shown here is derived from an EMBL/GenBank/DDBJ whole genome shotgun (WGS) entry which is preliminary data.</text>
</comment>
<evidence type="ECO:0000256" key="1">
    <source>
        <dbReference type="ARBA" id="ARBA00000553"/>
    </source>
</evidence>
<dbReference type="PANTHER" id="PTHR30616">
    <property type="entry name" value="UNCHARACTERIZED PROTEIN YFIH"/>
    <property type="match status" value="1"/>
</dbReference>
<evidence type="ECO:0000256" key="3">
    <source>
        <dbReference type="ARBA" id="ARBA00007353"/>
    </source>
</evidence>
<dbReference type="InterPro" id="IPR011324">
    <property type="entry name" value="Cytotoxic_necrot_fac-like_cat"/>
</dbReference>
<dbReference type="Proteomes" id="UP001501612">
    <property type="component" value="Unassembled WGS sequence"/>
</dbReference>
<keyword evidence="6" id="KW-0378">Hydrolase</keyword>
<gene>
    <name evidence="12" type="primary">pgeF</name>
    <name evidence="12" type="ORF">GCM10009737_11740</name>
</gene>
<evidence type="ECO:0000313" key="12">
    <source>
        <dbReference type="EMBL" id="GAA1911911.1"/>
    </source>
</evidence>
<dbReference type="Pfam" id="PF02578">
    <property type="entry name" value="Cu-oxidase_4"/>
    <property type="match status" value="1"/>
</dbReference>
<comment type="similarity">
    <text evidence="3">Belongs to the purine nucleoside phosphorylase YfiH/LACC1 family.</text>
</comment>
<dbReference type="EMBL" id="BAAAMY010000002">
    <property type="protein sequence ID" value="GAA1911911.1"/>
    <property type="molecule type" value="Genomic_DNA"/>
</dbReference>
<evidence type="ECO:0000313" key="13">
    <source>
        <dbReference type="Proteomes" id="UP001501612"/>
    </source>
</evidence>
<dbReference type="SUPFAM" id="SSF64438">
    <property type="entry name" value="CNF1/YfiH-like putative cysteine hydrolases"/>
    <property type="match status" value="1"/>
</dbReference>
<evidence type="ECO:0000256" key="10">
    <source>
        <dbReference type="ARBA" id="ARBA00048968"/>
    </source>
</evidence>
<keyword evidence="7" id="KW-0862">Zinc</keyword>
<keyword evidence="4" id="KW-0808">Transferase</keyword>
<evidence type="ECO:0000256" key="9">
    <source>
        <dbReference type="ARBA" id="ARBA00047989"/>
    </source>
</evidence>
<evidence type="ECO:0000256" key="6">
    <source>
        <dbReference type="ARBA" id="ARBA00022801"/>
    </source>
</evidence>
<dbReference type="Gene3D" id="3.60.140.10">
    <property type="entry name" value="CNF1/YfiH-like putative cysteine hydrolases"/>
    <property type="match status" value="1"/>
</dbReference>
<keyword evidence="5" id="KW-0479">Metal-binding</keyword>
<comment type="catalytic activity">
    <reaction evidence="10">
        <text>adenosine + phosphate = alpha-D-ribose 1-phosphate + adenine</text>
        <dbReference type="Rhea" id="RHEA:27642"/>
        <dbReference type="ChEBI" id="CHEBI:16335"/>
        <dbReference type="ChEBI" id="CHEBI:16708"/>
        <dbReference type="ChEBI" id="CHEBI:43474"/>
        <dbReference type="ChEBI" id="CHEBI:57720"/>
        <dbReference type="EC" id="2.4.2.1"/>
    </reaction>
    <physiologicalReaction direction="left-to-right" evidence="10">
        <dbReference type="Rhea" id="RHEA:27643"/>
    </physiologicalReaction>
</comment>
<keyword evidence="13" id="KW-1185">Reference proteome</keyword>
<dbReference type="PANTHER" id="PTHR30616:SF2">
    <property type="entry name" value="PURINE NUCLEOSIDE PHOSPHORYLASE LACC1"/>
    <property type="match status" value="1"/>
</dbReference>
<evidence type="ECO:0000256" key="5">
    <source>
        <dbReference type="ARBA" id="ARBA00022723"/>
    </source>
</evidence>
<comment type="catalytic activity">
    <reaction evidence="11">
        <text>S-methyl-5'-thioadenosine + phosphate = 5-(methylsulfanyl)-alpha-D-ribose 1-phosphate + adenine</text>
        <dbReference type="Rhea" id="RHEA:11852"/>
        <dbReference type="ChEBI" id="CHEBI:16708"/>
        <dbReference type="ChEBI" id="CHEBI:17509"/>
        <dbReference type="ChEBI" id="CHEBI:43474"/>
        <dbReference type="ChEBI" id="CHEBI:58533"/>
        <dbReference type="EC" id="2.4.2.28"/>
    </reaction>
    <physiologicalReaction direction="left-to-right" evidence="11">
        <dbReference type="Rhea" id="RHEA:11853"/>
    </physiologicalReaction>
</comment>
<protein>
    <submittedName>
        <fullName evidence="12">Peptidoglycan editing factor PgeF</fullName>
    </submittedName>
</protein>
<evidence type="ECO:0000256" key="11">
    <source>
        <dbReference type="ARBA" id="ARBA00049893"/>
    </source>
</evidence>
<name>A0ABP5AEI9_9ACTN</name>
<dbReference type="InterPro" id="IPR038371">
    <property type="entry name" value="Cu_polyphenol_OxRdtase_sf"/>
</dbReference>
<comment type="catalytic activity">
    <reaction evidence="9">
        <text>adenosine + H2O + H(+) = inosine + NH4(+)</text>
        <dbReference type="Rhea" id="RHEA:24408"/>
        <dbReference type="ChEBI" id="CHEBI:15377"/>
        <dbReference type="ChEBI" id="CHEBI:15378"/>
        <dbReference type="ChEBI" id="CHEBI:16335"/>
        <dbReference type="ChEBI" id="CHEBI:17596"/>
        <dbReference type="ChEBI" id="CHEBI:28938"/>
        <dbReference type="EC" id="3.5.4.4"/>
    </reaction>
    <physiologicalReaction direction="left-to-right" evidence="9">
        <dbReference type="Rhea" id="RHEA:24409"/>
    </physiologicalReaction>
</comment>
<evidence type="ECO:0000256" key="2">
    <source>
        <dbReference type="ARBA" id="ARBA00003215"/>
    </source>
</evidence>
<dbReference type="InterPro" id="IPR003730">
    <property type="entry name" value="Cu_polyphenol_OxRdtase"/>
</dbReference>
<sequence>MYALSDSWPEGAGGLGVEVRFTDAEIDLQGVRPGFAAALAAVEADTGRCFARLTQVHGDVVHAVTTPPGPGPRDDVPVGDALVTDLPGAGLMVRVADCVPVVLADTATPVVAVAHAGREGVRLGVVARTVEAMRDRGATGPLRAWVGPHVCGSCYEVPAAMRDEVAAVVPATRATTRDGTPALDLGAGVRAQLEAAAVEVVAVGGCTREDPDLHSHRRDGAASGRLAGLVWTR</sequence>
<evidence type="ECO:0000256" key="8">
    <source>
        <dbReference type="ARBA" id="ARBA00023008"/>
    </source>
</evidence>
<comment type="function">
    <text evidence="2">Purine nucleoside enzyme that catalyzes the phosphorolysis of adenosine and inosine nucleosides, yielding D-ribose 1-phosphate and the respective free bases, adenine and hypoxanthine. Also catalyzes the phosphorolysis of S-methyl-5'-thioadenosine into adenine and S-methyl-5-thio-alpha-D-ribose 1-phosphate. Also has adenosine deaminase activity.</text>
</comment>
<dbReference type="CDD" id="cd16833">
    <property type="entry name" value="YfiH"/>
    <property type="match status" value="1"/>
</dbReference>
<reference evidence="13" key="1">
    <citation type="journal article" date="2019" name="Int. J. Syst. Evol. Microbiol.">
        <title>The Global Catalogue of Microorganisms (GCM) 10K type strain sequencing project: providing services to taxonomists for standard genome sequencing and annotation.</title>
        <authorList>
            <consortium name="The Broad Institute Genomics Platform"/>
            <consortium name="The Broad Institute Genome Sequencing Center for Infectious Disease"/>
            <person name="Wu L."/>
            <person name="Ma J."/>
        </authorList>
    </citation>
    <scope>NUCLEOTIDE SEQUENCE [LARGE SCALE GENOMIC DNA]</scope>
    <source>
        <strain evidence="13">JCM 14046</strain>
    </source>
</reference>
<comment type="catalytic activity">
    <reaction evidence="1">
        <text>inosine + phosphate = alpha-D-ribose 1-phosphate + hypoxanthine</text>
        <dbReference type="Rhea" id="RHEA:27646"/>
        <dbReference type="ChEBI" id="CHEBI:17368"/>
        <dbReference type="ChEBI" id="CHEBI:17596"/>
        <dbReference type="ChEBI" id="CHEBI:43474"/>
        <dbReference type="ChEBI" id="CHEBI:57720"/>
        <dbReference type="EC" id="2.4.2.1"/>
    </reaction>
    <physiologicalReaction direction="left-to-right" evidence="1">
        <dbReference type="Rhea" id="RHEA:27647"/>
    </physiologicalReaction>
</comment>
<proteinExistence type="inferred from homology"/>
<evidence type="ECO:0000256" key="4">
    <source>
        <dbReference type="ARBA" id="ARBA00022679"/>
    </source>
</evidence>
<accession>A0ABP5AEI9</accession>
<dbReference type="RefSeq" id="WP_344005011.1">
    <property type="nucleotide sequence ID" value="NZ_BAAAMY010000002.1"/>
</dbReference>
<evidence type="ECO:0000256" key="7">
    <source>
        <dbReference type="ARBA" id="ARBA00022833"/>
    </source>
</evidence>
<keyword evidence="8" id="KW-0186">Copper</keyword>
<organism evidence="12 13">
    <name type="scientific">Nocardioides lentus</name>
    <dbReference type="NCBI Taxonomy" id="338077"/>
    <lineage>
        <taxon>Bacteria</taxon>
        <taxon>Bacillati</taxon>
        <taxon>Actinomycetota</taxon>
        <taxon>Actinomycetes</taxon>
        <taxon>Propionibacteriales</taxon>
        <taxon>Nocardioidaceae</taxon>
        <taxon>Nocardioides</taxon>
    </lineage>
</organism>